<dbReference type="Proteomes" id="UP000190328">
    <property type="component" value="Unassembled WGS sequence"/>
</dbReference>
<evidence type="ECO:0000313" key="4">
    <source>
        <dbReference type="Proteomes" id="UP000190328"/>
    </source>
</evidence>
<evidence type="ECO:0000256" key="1">
    <source>
        <dbReference type="SAM" id="MobiDB-lite"/>
    </source>
</evidence>
<proteinExistence type="predicted"/>
<reference evidence="3 4" key="1">
    <citation type="submission" date="2017-02" db="EMBL/GenBank/DDBJ databases">
        <authorList>
            <person name="Peterson S.W."/>
        </authorList>
    </citation>
    <scope>NUCLEOTIDE SEQUENCE [LARGE SCALE GENOMIC DNA]</scope>
    <source>
        <strain evidence="3 4">ATCC BAA-1030</strain>
    </source>
</reference>
<dbReference type="RefSeq" id="WP_078806985.1">
    <property type="nucleotide sequence ID" value="NZ_FUXI01000009.1"/>
</dbReference>
<keyword evidence="4" id="KW-1185">Reference proteome</keyword>
<evidence type="ECO:0000256" key="2">
    <source>
        <dbReference type="SAM" id="Phobius"/>
    </source>
</evidence>
<evidence type="ECO:0000313" key="3">
    <source>
        <dbReference type="EMBL" id="SJZ65044.1"/>
    </source>
</evidence>
<protein>
    <submittedName>
        <fullName evidence="3">Uncharacterized protein</fullName>
    </submittedName>
</protein>
<name>A0A1T4ME74_9ENTE</name>
<feature type="transmembrane region" description="Helical" evidence="2">
    <location>
        <begin position="29"/>
        <end position="55"/>
    </location>
</feature>
<feature type="region of interest" description="Disordered" evidence="1">
    <location>
        <begin position="86"/>
        <end position="108"/>
    </location>
</feature>
<gene>
    <name evidence="3" type="ORF">SAMN02745116_01062</name>
</gene>
<dbReference type="EMBL" id="FUXI01000009">
    <property type="protein sequence ID" value="SJZ65044.1"/>
    <property type="molecule type" value="Genomic_DNA"/>
</dbReference>
<feature type="transmembrane region" description="Helical" evidence="2">
    <location>
        <begin position="61"/>
        <end position="81"/>
    </location>
</feature>
<organism evidence="3 4">
    <name type="scientific">Pilibacter termitis</name>
    <dbReference type="NCBI Taxonomy" id="263852"/>
    <lineage>
        <taxon>Bacteria</taxon>
        <taxon>Bacillati</taxon>
        <taxon>Bacillota</taxon>
        <taxon>Bacilli</taxon>
        <taxon>Lactobacillales</taxon>
        <taxon>Enterococcaceae</taxon>
        <taxon>Pilibacter</taxon>
    </lineage>
</organism>
<feature type="transmembrane region" description="Helical" evidence="2">
    <location>
        <begin position="6"/>
        <end position="22"/>
    </location>
</feature>
<keyword evidence="2" id="KW-0812">Transmembrane</keyword>
<keyword evidence="2" id="KW-1133">Transmembrane helix</keyword>
<dbReference type="AlphaFoldDB" id="A0A1T4ME74"/>
<sequence length="108" mass="12436">MIFEFIVELIGTIFIEGCFLFVKDSKKPLWLRIIVGLLVFGFFLGVVAMLLIVAITMWKEFKVFSILFGSIALLIMVFVVNELKNASREEKPTRRFSGRRSNKSEGKR</sequence>
<accession>A0A1T4ME74</accession>
<dbReference type="STRING" id="263852.SAMN02745116_01062"/>
<keyword evidence="2" id="KW-0472">Membrane</keyword>